<keyword evidence="10" id="KW-0067">ATP-binding</keyword>
<evidence type="ECO:0000256" key="6">
    <source>
        <dbReference type="ARBA" id="ARBA00022741"/>
    </source>
</evidence>
<feature type="non-terminal residue" evidence="16">
    <location>
        <position position="124"/>
    </location>
</feature>
<evidence type="ECO:0000256" key="11">
    <source>
        <dbReference type="ARBA" id="ARBA00022953"/>
    </source>
</evidence>
<evidence type="ECO:0000256" key="14">
    <source>
        <dbReference type="RuleBase" id="RU363062"/>
    </source>
</evidence>
<keyword evidence="2 14" id="KW-0696">RNA-directed RNA polymerase</keyword>
<evidence type="ECO:0000256" key="9">
    <source>
        <dbReference type="ARBA" id="ARBA00022825"/>
    </source>
</evidence>
<name>M9ZZK0_9FLAV</name>
<keyword evidence="11 14" id="KW-0693">Viral RNA replication</keyword>
<evidence type="ECO:0000256" key="8">
    <source>
        <dbReference type="ARBA" id="ARBA00022806"/>
    </source>
</evidence>
<keyword evidence="12" id="KW-0472">Membrane</keyword>
<evidence type="ECO:0000256" key="3">
    <source>
        <dbReference type="ARBA" id="ARBA00022670"/>
    </source>
</evidence>
<dbReference type="PROSITE" id="PS50507">
    <property type="entry name" value="RDRP_SSRNA_POS"/>
    <property type="match status" value="1"/>
</dbReference>
<keyword evidence="5 14" id="KW-0548">Nucleotidyltransferase</keyword>
<reference evidence="16" key="1">
    <citation type="journal article" date="2013" name="Proc. Natl. Acad. Sci. U.S.A.">
        <title>Bats are a major natural reservoir for hepaciviruses and pegiviruses.</title>
        <authorList>
            <person name="Quan P.L."/>
            <person name="Firth C."/>
            <person name="Conte J.M."/>
            <person name="Williams S.H."/>
            <person name="Zambrana-Torrelio C.M."/>
            <person name="Anthony S.J."/>
            <person name="Ellison J.A."/>
            <person name="Gilbert A.T."/>
            <person name="Kuzmin I.V."/>
            <person name="Niezgoda M."/>
            <person name="Osinubi M.O."/>
            <person name="Recuenco S."/>
            <person name="Markotter W."/>
            <person name="Breiman R.F."/>
            <person name="Kalemba L."/>
            <person name="Malekani J."/>
            <person name="Lindblade K.A."/>
            <person name="Rostal M.K."/>
            <person name="Ojeda-Flores R."/>
            <person name="Suzan G."/>
            <person name="Davis L.B."/>
            <person name="Blau D.M."/>
            <person name="Ogunkoya A.B."/>
            <person name="Alvarez Castillo D.A."/>
            <person name="Moran D."/>
            <person name="Ngam S."/>
            <person name="Akaibe D."/>
            <person name="Agwanda B."/>
            <person name="Briese T."/>
            <person name="Epstein J.H."/>
            <person name="Daszak P."/>
            <person name="Rupprecht C.E."/>
            <person name="Holmes E.C."/>
            <person name="Lipkin W.I."/>
        </authorList>
    </citation>
    <scope>NUCLEOTIDE SEQUENCE</scope>
    <source>
        <strain evidence="16">PRB-1447</strain>
    </source>
</reference>
<keyword evidence="9" id="KW-0720">Serine protease</keyword>
<dbReference type="EMBL" id="KC796069">
    <property type="protein sequence ID" value="AGK40989.1"/>
    <property type="molecule type" value="Genomic_RNA"/>
</dbReference>
<dbReference type="InterPro" id="IPR007094">
    <property type="entry name" value="RNA-dir_pol_PSvirus"/>
</dbReference>
<comment type="catalytic activity">
    <reaction evidence="13">
        <text>ATP + H2O = ADP + phosphate + H(+)</text>
        <dbReference type="Rhea" id="RHEA:13065"/>
        <dbReference type="ChEBI" id="CHEBI:15377"/>
        <dbReference type="ChEBI" id="CHEBI:15378"/>
        <dbReference type="ChEBI" id="CHEBI:30616"/>
        <dbReference type="ChEBI" id="CHEBI:43474"/>
        <dbReference type="ChEBI" id="CHEBI:456216"/>
        <dbReference type="EC" id="3.6.4.13"/>
    </reaction>
</comment>
<dbReference type="GO" id="GO:0005524">
    <property type="term" value="F:ATP binding"/>
    <property type="evidence" value="ECO:0007669"/>
    <property type="project" value="UniProtKB-KW"/>
</dbReference>
<dbReference type="Gene3D" id="3.30.70.270">
    <property type="match status" value="2"/>
</dbReference>
<keyword evidence="8" id="KW-0347">Helicase</keyword>
<evidence type="ECO:0000256" key="13">
    <source>
        <dbReference type="ARBA" id="ARBA00047984"/>
    </source>
</evidence>
<dbReference type="InterPro" id="IPR043502">
    <property type="entry name" value="DNA/RNA_pol_sf"/>
</dbReference>
<accession>M9ZZK0</accession>
<keyword evidence="3" id="KW-0645">Protease</keyword>
<dbReference type="GO" id="GO:0003968">
    <property type="term" value="F:RNA-directed RNA polymerase activity"/>
    <property type="evidence" value="ECO:0007669"/>
    <property type="project" value="UniProtKB-KW"/>
</dbReference>
<evidence type="ECO:0000256" key="4">
    <source>
        <dbReference type="ARBA" id="ARBA00022679"/>
    </source>
</evidence>
<evidence type="ECO:0000313" key="16">
    <source>
        <dbReference type="EMBL" id="AGK40989.1"/>
    </source>
</evidence>
<protein>
    <recommendedName>
        <fullName evidence="14">RNA-directed RNA polymerase</fullName>
        <ecNumber evidence="14">2.7.7.48</ecNumber>
    </recommendedName>
</protein>
<organism evidence="16">
    <name type="scientific">Bat pegivirus</name>
    <dbReference type="NCBI Taxonomy" id="1112699"/>
    <lineage>
        <taxon>Viruses</taxon>
        <taxon>Riboviria</taxon>
        <taxon>Orthornavirae</taxon>
        <taxon>Kitrinoviricota</taxon>
        <taxon>Flasuviricetes</taxon>
        <taxon>Amarillovirales</taxon>
        <taxon>Flaviviridae</taxon>
        <taxon>Pegivirus</taxon>
        <taxon>Pegivirus pteropi</taxon>
    </lineage>
</organism>
<evidence type="ECO:0000256" key="10">
    <source>
        <dbReference type="ARBA" id="ARBA00022840"/>
    </source>
</evidence>
<keyword evidence="6 14" id="KW-0547">Nucleotide-binding</keyword>
<dbReference type="GO" id="GO:0006508">
    <property type="term" value="P:proteolysis"/>
    <property type="evidence" value="ECO:0007669"/>
    <property type="project" value="UniProtKB-KW"/>
</dbReference>
<evidence type="ECO:0000256" key="2">
    <source>
        <dbReference type="ARBA" id="ARBA00022484"/>
    </source>
</evidence>
<dbReference type="InterPro" id="IPR002166">
    <property type="entry name" value="RNA_pol_HCV"/>
</dbReference>
<dbReference type="GO" id="GO:0008236">
    <property type="term" value="F:serine-type peptidase activity"/>
    <property type="evidence" value="ECO:0007669"/>
    <property type="project" value="UniProtKB-KW"/>
</dbReference>
<evidence type="ECO:0000256" key="12">
    <source>
        <dbReference type="ARBA" id="ARBA00023136"/>
    </source>
</evidence>
<evidence type="ECO:0000256" key="5">
    <source>
        <dbReference type="ARBA" id="ARBA00022695"/>
    </source>
</evidence>
<dbReference type="InterPro" id="IPR043128">
    <property type="entry name" value="Rev_trsase/Diguanyl_cyclase"/>
</dbReference>
<keyword evidence="1" id="KW-0813">Transport</keyword>
<dbReference type="SUPFAM" id="SSF56672">
    <property type="entry name" value="DNA/RNA polymerases"/>
    <property type="match status" value="1"/>
</dbReference>
<feature type="domain" description="RdRp catalytic" evidence="15">
    <location>
        <begin position="38"/>
        <end position="124"/>
    </location>
</feature>
<dbReference type="GO" id="GO:0003723">
    <property type="term" value="F:RNA binding"/>
    <property type="evidence" value="ECO:0007669"/>
    <property type="project" value="InterPro"/>
</dbReference>
<comment type="catalytic activity">
    <reaction evidence="14">
        <text>RNA(n) + a ribonucleoside 5'-triphosphate = RNA(n+1) + diphosphate</text>
        <dbReference type="Rhea" id="RHEA:21248"/>
        <dbReference type="Rhea" id="RHEA-COMP:14527"/>
        <dbReference type="Rhea" id="RHEA-COMP:17342"/>
        <dbReference type="ChEBI" id="CHEBI:33019"/>
        <dbReference type="ChEBI" id="CHEBI:61557"/>
        <dbReference type="ChEBI" id="CHEBI:140395"/>
        <dbReference type="EC" id="2.7.7.48"/>
    </reaction>
</comment>
<dbReference type="GO" id="GO:0039694">
    <property type="term" value="P:viral RNA genome replication"/>
    <property type="evidence" value="ECO:0007669"/>
    <property type="project" value="InterPro"/>
</dbReference>
<dbReference type="GO" id="GO:0016887">
    <property type="term" value="F:ATP hydrolysis activity"/>
    <property type="evidence" value="ECO:0007669"/>
    <property type="project" value="RHEA"/>
</dbReference>
<keyword evidence="4 14" id="KW-0808">Transferase</keyword>
<evidence type="ECO:0000256" key="7">
    <source>
        <dbReference type="ARBA" id="ARBA00022801"/>
    </source>
</evidence>
<feature type="non-terminal residue" evidence="16">
    <location>
        <position position="1"/>
    </location>
</feature>
<evidence type="ECO:0000259" key="15">
    <source>
        <dbReference type="PROSITE" id="PS50507"/>
    </source>
</evidence>
<evidence type="ECO:0000256" key="1">
    <source>
        <dbReference type="ARBA" id="ARBA00022448"/>
    </source>
</evidence>
<sequence>GDVSKVAKAVMGEAYGFQYTPQQRVKKLLELWKSKVRPGVITVDAICFDSTITPEDVARETDLYCLASEQPDLVRALGKYYARGPMINRQGVIVGQRECRASGVYTTSASNSITCFLKAKAIPS</sequence>
<dbReference type="Pfam" id="PF00998">
    <property type="entry name" value="RdRP_3"/>
    <property type="match status" value="1"/>
</dbReference>
<keyword evidence="7" id="KW-0378">Hydrolase</keyword>
<proteinExistence type="predicted"/>
<dbReference type="EC" id="2.7.7.48" evidence="14"/>
<reference evidence="16" key="2">
    <citation type="submission" date="2013-03" db="EMBL/GenBank/DDBJ databases">
        <authorList>
            <person name="Quan P.-L."/>
            <person name="Lipkin W.I."/>
        </authorList>
    </citation>
    <scope>NUCLEOTIDE SEQUENCE</scope>
    <source>
        <strain evidence="16">PRB-1447</strain>
    </source>
</reference>
<dbReference type="GO" id="GO:0003724">
    <property type="term" value="F:RNA helicase activity"/>
    <property type="evidence" value="ECO:0007669"/>
    <property type="project" value="UniProtKB-EC"/>
</dbReference>